<evidence type="ECO:0000256" key="1">
    <source>
        <dbReference type="ARBA" id="ARBA00009913"/>
    </source>
</evidence>
<dbReference type="PANTHER" id="PTHR30461">
    <property type="entry name" value="DNA-INVERTASE FROM LAMBDOID PROPHAGE"/>
    <property type="match status" value="1"/>
</dbReference>
<dbReference type="Pfam" id="PF00239">
    <property type="entry name" value="Resolvase"/>
    <property type="match status" value="1"/>
</dbReference>
<dbReference type="EMBL" id="CP001098">
    <property type="protein sequence ID" value="ACL69897.1"/>
    <property type="molecule type" value="Genomic_DNA"/>
</dbReference>
<evidence type="ECO:0000313" key="3">
    <source>
        <dbReference type="EMBL" id="ACL69897.1"/>
    </source>
</evidence>
<dbReference type="PROSITE" id="PS51736">
    <property type="entry name" value="RECOMBINASES_3"/>
    <property type="match status" value="1"/>
</dbReference>
<dbReference type="GO" id="GO:0003677">
    <property type="term" value="F:DNA binding"/>
    <property type="evidence" value="ECO:0007669"/>
    <property type="project" value="InterPro"/>
</dbReference>
<dbReference type="InterPro" id="IPR036162">
    <property type="entry name" value="Resolvase-like_N_sf"/>
</dbReference>
<dbReference type="HOGENOM" id="CLU_110193_0_0_9"/>
<dbReference type="InterPro" id="IPR050639">
    <property type="entry name" value="SSR_resolvase"/>
</dbReference>
<dbReference type="eggNOG" id="COG1961">
    <property type="taxonomic scope" value="Bacteria"/>
</dbReference>
<dbReference type="Proteomes" id="UP000000719">
    <property type="component" value="Chromosome"/>
</dbReference>
<comment type="similarity">
    <text evidence="1">Belongs to the site-specific recombinase resolvase family.</text>
</comment>
<gene>
    <name evidence="3" type="ordered locus">Hore_11450</name>
</gene>
<dbReference type="KEGG" id="hor:Hore_11450"/>
<dbReference type="InterPro" id="IPR006119">
    <property type="entry name" value="Resolv_N"/>
</dbReference>
<dbReference type="CDD" id="cd00338">
    <property type="entry name" value="Ser_Recombinase"/>
    <property type="match status" value="1"/>
</dbReference>
<dbReference type="AlphaFoldDB" id="B8CX78"/>
<feature type="domain" description="Resolvase/invertase-type recombinase catalytic" evidence="2">
    <location>
        <begin position="2"/>
        <end position="147"/>
    </location>
</feature>
<protein>
    <submittedName>
        <fullName evidence="3">Resolvase domain protein</fullName>
    </submittedName>
</protein>
<name>B8CX78_HALOH</name>
<evidence type="ECO:0000313" key="4">
    <source>
        <dbReference type="Proteomes" id="UP000000719"/>
    </source>
</evidence>
<reference evidence="3 4" key="1">
    <citation type="journal article" date="2009" name="PLoS ONE">
        <title>Genome analysis of the anaerobic thermohalophilic bacterium Halothermothrix orenii.</title>
        <authorList>
            <person name="Mavromatis K."/>
            <person name="Ivanova N."/>
            <person name="Anderson I."/>
            <person name="Lykidis A."/>
            <person name="Hooper S.D."/>
            <person name="Sun H."/>
            <person name="Kunin V."/>
            <person name="Lapidus A."/>
            <person name="Hugenholtz P."/>
            <person name="Patel B."/>
            <person name="Kyrpides N.C."/>
        </authorList>
    </citation>
    <scope>NUCLEOTIDE SEQUENCE [LARGE SCALE GENOMIC DNA]</scope>
    <source>
        <strain evidence="4">H 168 / OCM 544 / DSM 9562</strain>
    </source>
</reference>
<organism evidence="3 4">
    <name type="scientific">Halothermothrix orenii (strain H 168 / OCM 544 / DSM 9562)</name>
    <dbReference type="NCBI Taxonomy" id="373903"/>
    <lineage>
        <taxon>Bacteria</taxon>
        <taxon>Bacillati</taxon>
        <taxon>Bacillota</taxon>
        <taxon>Clostridia</taxon>
        <taxon>Halanaerobiales</taxon>
        <taxon>Halothermotrichaceae</taxon>
        <taxon>Halothermothrix</taxon>
    </lineage>
</organism>
<evidence type="ECO:0000259" key="2">
    <source>
        <dbReference type="PROSITE" id="PS51736"/>
    </source>
</evidence>
<accession>B8CX78</accession>
<dbReference type="GO" id="GO:0000150">
    <property type="term" value="F:DNA strand exchange activity"/>
    <property type="evidence" value="ECO:0007669"/>
    <property type="project" value="InterPro"/>
</dbReference>
<dbReference type="Gene3D" id="3.40.50.1390">
    <property type="entry name" value="Resolvase, N-terminal catalytic domain"/>
    <property type="match status" value="1"/>
</dbReference>
<dbReference type="OrthoDB" id="3575335at2"/>
<keyword evidence="4" id="KW-1185">Reference proteome</keyword>
<proteinExistence type="inferred from homology"/>
<dbReference type="SUPFAM" id="SSF53041">
    <property type="entry name" value="Resolvase-like"/>
    <property type="match status" value="1"/>
</dbReference>
<dbReference type="SMART" id="SM00857">
    <property type="entry name" value="Resolvase"/>
    <property type="match status" value="1"/>
</dbReference>
<dbReference type="STRING" id="373903.Hore_11450"/>
<dbReference type="PANTHER" id="PTHR30461:SF26">
    <property type="entry name" value="RESOLVASE HOMOLOG YNEB"/>
    <property type="match status" value="1"/>
</dbReference>
<dbReference type="RefSeq" id="WP_012636082.1">
    <property type="nucleotide sequence ID" value="NC_011899.1"/>
</dbReference>
<sequence length="219" mass="25391">MNAVIYARVSTTKEEQKTSLDRQIDELVEFAFKNGFKIKKIIKEKESGFSEERDGILKVLDLIKEGFVEYVIVQDSTRLGRGNTKMALIHQIHKLGGKVITLEDKGPIALNDLEEMIIEILCVVEEYQQKLVNRKISRGMRKAINEKKYKPHKNLKYKKRNKNGGRKKKKVPVEEIIKLRNKKLTFSEIAATLRGLGYDVSRATVHRRYQEFKKSKLNS</sequence>